<sequence>MLTCLNFICYAQDEKINKNTASINGGTTLLVYSRAGFNYERLLKSSDKRIFSRYYLNAGLGRFVEANGFAPAPIPYGIETALQFIVLTGTGANHLELGTGLSVGFVTFYKFPDPNQETENTITKANFLVGYRFQEKKGMFFRVGAAYPIGLYMGIGVSF</sequence>
<protein>
    <recommendedName>
        <fullName evidence="3">Outer membrane protein beta-barrel domain-containing protein</fullName>
    </recommendedName>
</protein>
<name>A0A1X7L0V9_9BACT</name>
<gene>
    <name evidence="1" type="ORF">SAMN05661096_03355</name>
</gene>
<keyword evidence="2" id="KW-1185">Reference proteome</keyword>
<dbReference type="STRING" id="1028.SAMN05661096_03355"/>
<dbReference type="EMBL" id="FXAW01000007">
    <property type="protein sequence ID" value="SMG47134.1"/>
    <property type="molecule type" value="Genomic_DNA"/>
</dbReference>
<evidence type="ECO:0000313" key="2">
    <source>
        <dbReference type="Proteomes" id="UP000193804"/>
    </source>
</evidence>
<accession>A0A1X7L0V9</accession>
<organism evidence="1 2">
    <name type="scientific">Marivirga sericea</name>
    <dbReference type="NCBI Taxonomy" id="1028"/>
    <lineage>
        <taxon>Bacteria</taxon>
        <taxon>Pseudomonadati</taxon>
        <taxon>Bacteroidota</taxon>
        <taxon>Cytophagia</taxon>
        <taxon>Cytophagales</taxon>
        <taxon>Marivirgaceae</taxon>
        <taxon>Marivirga</taxon>
    </lineage>
</organism>
<reference evidence="2" key="1">
    <citation type="submission" date="2017-04" db="EMBL/GenBank/DDBJ databases">
        <authorList>
            <person name="Varghese N."/>
            <person name="Submissions S."/>
        </authorList>
    </citation>
    <scope>NUCLEOTIDE SEQUENCE [LARGE SCALE GENOMIC DNA]</scope>
    <source>
        <strain evidence="2">DSM 4125</strain>
    </source>
</reference>
<dbReference type="Proteomes" id="UP000193804">
    <property type="component" value="Unassembled WGS sequence"/>
</dbReference>
<dbReference type="AlphaFoldDB" id="A0A1X7L0V9"/>
<evidence type="ECO:0000313" key="1">
    <source>
        <dbReference type="EMBL" id="SMG47134.1"/>
    </source>
</evidence>
<proteinExistence type="predicted"/>
<evidence type="ECO:0008006" key="3">
    <source>
        <dbReference type="Google" id="ProtNLM"/>
    </source>
</evidence>